<protein>
    <recommendedName>
        <fullName evidence="1 9">Tyrosine--tRNA ligase</fullName>
        <ecNumber evidence="1 9">6.1.1.1</ecNumber>
    </recommendedName>
    <alternativeName>
        <fullName evidence="7 9">Tyrosyl-tRNA synthetase</fullName>
    </alternativeName>
</protein>
<dbReference type="SUPFAM" id="SSF52374">
    <property type="entry name" value="Nucleotidylyl transferase"/>
    <property type="match status" value="1"/>
</dbReference>
<dbReference type="AlphaFoldDB" id="A0A1I8IY74"/>
<dbReference type="InterPro" id="IPR041426">
    <property type="entry name" value="Mos1_HTH"/>
</dbReference>
<evidence type="ECO:0000256" key="7">
    <source>
        <dbReference type="ARBA" id="ARBA00033323"/>
    </source>
</evidence>
<dbReference type="InterPro" id="IPR002305">
    <property type="entry name" value="aa-tRNA-synth_Ic"/>
</dbReference>
<dbReference type="WBParaSite" id="maker-uti_cns_0041656-snap-gene-0.2-mRNA-1">
    <property type="protein sequence ID" value="maker-uti_cns_0041656-snap-gene-0.2-mRNA-1"/>
    <property type="gene ID" value="maker-uti_cns_0041656-snap-gene-0.2"/>
</dbReference>
<accession>A0A1I8IY74</accession>
<evidence type="ECO:0000256" key="8">
    <source>
        <dbReference type="ARBA" id="ARBA00048248"/>
    </source>
</evidence>
<evidence type="ECO:0000256" key="5">
    <source>
        <dbReference type="ARBA" id="ARBA00022917"/>
    </source>
</evidence>
<dbReference type="Proteomes" id="UP000095280">
    <property type="component" value="Unplaced"/>
</dbReference>
<dbReference type="InterPro" id="IPR001412">
    <property type="entry name" value="aa-tRNA-synth_I_CS"/>
</dbReference>
<dbReference type="CDD" id="cd00805">
    <property type="entry name" value="TyrRS_core"/>
    <property type="match status" value="1"/>
</dbReference>
<dbReference type="InterPro" id="IPR024088">
    <property type="entry name" value="Tyr-tRNA-ligase_bac-type"/>
</dbReference>
<sequence length="627" mass="68680">YFQRPIINLPGRLCRRCLSAGGGSAAESVRALLDRGCFQAVLPLKSEKYFNEYLNSASGGRYFYCGFDPTANSLHLGNLLAIVGLLRLRSLGHGAIFVVGGATARIGDPSGRMSDRVRLAERDVEENSASIGRQLAGIADNHGKYFCCDGARPGEAVVLNNQSWHANLSATEFLSGQLSGARLHDLLGKHSVQTRLNSKHGMSVKEFLYPLFQAYDWLHLYKTYGCLVQIGGNDQTGNIDTGLTCLRRSEQSGVLAFGLTVPLLTTSDGQKLGKSDQLADTVWLSSERTSPFALYQRLRNTPDADVGRLLRLFTFLSDRQVAELCERHAAAPERYEAQTTLADGVTLLLHGEAGLAAARKWTSILFGEDSAALASLTPADLAAGVLSESPSRGGDRLSSCRRRLAWRDGVSLRQLLLSLLAEDGGNGSLGQMTPDQVNQALSAGRVTLNLRRHTSAAESKAALDAPLSRDSCVLPGCGASLIKLSKRRFLLIEWDNLKNFKQKQPLLSPLQRVKVSSTPEFFNSTMKLENRDFRAMMYLHFKQGKSPAESYQTLQNVFTHVCPSYATVKNWFAEFRRGRESLEDEHRSGRPCDAVTPENICAVSSMIAADRRVTYQQIQQEIGIGSG</sequence>
<dbReference type="Pfam" id="PF00579">
    <property type="entry name" value="tRNA-synt_1b"/>
    <property type="match status" value="1"/>
</dbReference>
<dbReference type="FunFam" id="1.10.240.10:FF:000001">
    <property type="entry name" value="Tyrosine--tRNA ligase"/>
    <property type="match status" value="1"/>
</dbReference>
<dbReference type="Gene3D" id="1.10.240.10">
    <property type="entry name" value="Tyrosyl-Transfer RNA Synthetase"/>
    <property type="match status" value="1"/>
</dbReference>
<evidence type="ECO:0000259" key="10">
    <source>
        <dbReference type="Pfam" id="PF17906"/>
    </source>
</evidence>
<dbReference type="GO" id="GO:0005829">
    <property type="term" value="C:cytosol"/>
    <property type="evidence" value="ECO:0007669"/>
    <property type="project" value="TreeGrafter"/>
</dbReference>
<keyword evidence="3 9" id="KW-0547">Nucleotide-binding</keyword>
<dbReference type="Gene3D" id="3.40.50.620">
    <property type="entry name" value="HUPs"/>
    <property type="match status" value="1"/>
</dbReference>
<evidence type="ECO:0000313" key="11">
    <source>
        <dbReference type="Proteomes" id="UP000095280"/>
    </source>
</evidence>
<organism evidence="11 12">
    <name type="scientific">Macrostomum lignano</name>
    <dbReference type="NCBI Taxonomy" id="282301"/>
    <lineage>
        <taxon>Eukaryota</taxon>
        <taxon>Metazoa</taxon>
        <taxon>Spiralia</taxon>
        <taxon>Lophotrochozoa</taxon>
        <taxon>Platyhelminthes</taxon>
        <taxon>Rhabditophora</taxon>
        <taxon>Macrostomorpha</taxon>
        <taxon>Macrostomida</taxon>
        <taxon>Macrostomidae</taxon>
        <taxon>Macrostomum</taxon>
    </lineage>
</organism>
<dbReference type="GO" id="GO:0005524">
    <property type="term" value="F:ATP binding"/>
    <property type="evidence" value="ECO:0007669"/>
    <property type="project" value="UniProtKB-KW"/>
</dbReference>
<dbReference type="NCBIfam" id="TIGR00234">
    <property type="entry name" value="tyrS"/>
    <property type="match status" value="1"/>
</dbReference>
<keyword evidence="5 9" id="KW-0648">Protein biosynthesis</keyword>
<evidence type="ECO:0000256" key="1">
    <source>
        <dbReference type="ARBA" id="ARBA00013160"/>
    </source>
</evidence>
<dbReference type="InterPro" id="IPR002307">
    <property type="entry name" value="Tyr-tRNA-ligase"/>
</dbReference>
<dbReference type="GO" id="GO:0006437">
    <property type="term" value="P:tyrosyl-tRNA aminoacylation"/>
    <property type="evidence" value="ECO:0007669"/>
    <property type="project" value="InterPro"/>
</dbReference>
<evidence type="ECO:0000256" key="4">
    <source>
        <dbReference type="ARBA" id="ARBA00022840"/>
    </source>
</evidence>
<dbReference type="InterPro" id="IPR014729">
    <property type="entry name" value="Rossmann-like_a/b/a_fold"/>
</dbReference>
<keyword evidence="11" id="KW-1185">Reference proteome</keyword>
<dbReference type="EC" id="6.1.1.1" evidence="1 9"/>
<reference evidence="12" key="1">
    <citation type="submission" date="2016-11" db="UniProtKB">
        <authorList>
            <consortium name="WormBaseParasite"/>
        </authorList>
    </citation>
    <scope>IDENTIFICATION</scope>
</reference>
<evidence type="ECO:0000256" key="6">
    <source>
        <dbReference type="ARBA" id="ARBA00023146"/>
    </source>
</evidence>
<evidence type="ECO:0000256" key="3">
    <source>
        <dbReference type="ARBA" id="ARBA00022741"/>
    </source>
</evidence>
<keyword evidence="2 9" id="KW-0436">Ligase</keyword>
<keyword evidence="4 9" id="KW-0067">ATP-binding</keyword>
<dbReference type="PANTHER" id="PTHR11766">
    <property type="entry name" value="TYROSYL-TRNA SYNTHETASE"/>
    <property type="match status" value="1"/>
</dbReference>
<evidence type="ECO:0000313" key="12">
    <source>
        <dbReference type="WBParaSite" id="maker-uti_cns_0041656-snap-gene-0.2-mRNA-1"/>
    </source>
</evidence>
<dbReference type="Gene3D" id="1.10.10.1450">
    <property type="match status" value="1"/>
</dbReference>
<evidence type="ECO:0000256" key="2">
    <source>
        <dbReference type="ARBA" id="ARBA00022598"/>
    </source>
</evidence>
<evidence type="ECO:0000256" key="9">
    <source>
        <dbReference type="RuleBase" id="RU361234"/>
    </source>
</evidence>
<dbReference type="GO" id="GO:0004831">
    <property type="term" value="F:tyrosine-tRNA ligase activity"/>
    <property type="evidence" value="ECO:0007669"/>
    <property type="project" value="UniProtKB-EC"/>
</dbReference>
<proteinExistence type="inferred from homology"/>
<comment type="similarity">
    <text evidence="9">Belongs to the class-I aminoacyl-tRNA synthetase family.</text>
</comment>
<dbReference type="PANTHER" id="PTHR11766:SF0">
    <property type="entry name" value="TYROSINE--TRNA LIGASE, MITOCHONDRIAL"/>
    <property type="match status" value="1"/>
</dbReference>
<dbReference type="GO" id="GO:0005739">
    <property type="term" value="C:mitochondrion"/>
    <property type="evidence" value="ECO:0007669"/>
    <property type="project" value="TreeGrafter"/>
</dbReference>
<keyword evidence="6 9" id="KW-0030">Aminoacyl-tRNA synthetase</keyword>
<dbReference type="PROSITE" id="PS00178">
    <property type="entry name" value="AA_TRNA_LIGASE_I"/>
    <property type="match status" value="1"/>
</dbReference>
<comment type="catalytic activity">
    <reaction evidence="8 9">
        <text>tRNA(Tyr) + L-tyrosine + ATP = L-tyrosyl-tRNA(Tyr) + AMP + diphosphate + H(+)</text>
        <dbReference type="Rhea" id="RHEA:10220"/>
        <dbReference type="Rhea" id="RHEA-COMP:9706"/>
        <dbReference type="Rhea" id="RHEA-COMP:9707"/>
        <dbReference type="ChEBI" id="CHEBI:15378"/>
        <dbReference type="ChEBI" id="CHEBI:30616"/>
        <dbReference type="ChEBI" id="CHEBI:33019"/>
        <dbReference type="ChEBI" id="CHEBI:58315"/>
        <dbReference type="ChEBI" id="CHEBI:78442"/>
        <dbReference type="ChEBI" id="CHEBI:78536"/>
        <dbReference type="ChEBI" id="CHEBI:456215"/>
        <dbReference type="EC" id="6.1.1.1"/>
    </reaction>
</comment>
<name>A0A1I8IY74_9PLAT</name>
<dbReference type="Pfam" id="PF17906">
    <property type="entry name" value="HTH_48"/>
    <property type="match status" value="1"/>
</dbReference>
<feature type="domain" description="Mos1 transposase HTH" evidence="10">
    <location>
        <begin position="531"/>
        <end position="578"/>
    </location>
</feature>
<dbReference type="PRINTS" id="PR01040">
    <property type="entry name" value="TRNASYNTHTYR"/>
</dbReference>